<dbReference type="EMBL" id="JAAZON010000435">
    <property type="protein sequence ID" value="NMC63415.1"/>
    <property type="molecule type" value="Genomic_DNA"/>
</dbReference>
<reference evidence="1 2" key="1">
    <citation type="journal article" date="2020" name="Biotechnol. Biofuels">
        <title>New insights from the biogas microbiome by comprehensive genome-resolved metagenomics of nearly 1600 species originating from multiple anaerobic digesters.</title>
        <authorList>
            <person name="Campanaro S."/>
            <person name="Treu L."/>
            <person name="Rodriguez-R L.M."/>
            <person name="Kovalovszki A."/>
            <person name="Ziels R.M."/>
            <person name="Maus I."/>
            <person name="Zhu X."/>
            <person name="Kougias P.G."/>
            <person name="Basile A."/>
            <person name="Luo G."/>
            <person name="Schluter A."/>
            <person name="Konstantinidis K.T."/>
            <person name="Angelidaki I."/>
        </authorList>
    </citation>
    <scope>NUCLEOTIDE SEQUENCE [LARGE SCALE GENOMIC DNA]</scope>
    <source>
        <strain evidence="1">AS27yjCOA_65</strain>
    </source>
</reference>
<dbReference type="AlphaFoldDB" id="A0A7X9IK78"/>
<dbReference type="SUPFAM" id="SSF56219">
    <property type="entry name" value="DNase I-like"/>
    <property type="match status" value="1"/>
</dbReference>
<dbReference type="Gene3D" id="3.60.10.10">
    <property type="entry name" value="Endonuclease/exonuclease/phosphatase"/>
    <property type="match status" value="1"/>
</dbReference>
<evidence type="ECO:0000313" key="2">
    <source>
        <dbReference type="Proteomes" id="UP000524246"/>
    </source>
</evidence>
<evidence type="ECO:0008006" key="3">
    <source>
        <dbReference type="Google" id="ProtNLM"/>
    </source>
</evidence>
<proteinExistence type="predicted"/>
<dbReference type="Proteomes" id="UP000524246">
    <property type="component" value="Unassembled WGS sequence"/>
</dbReference>
<sequence length="367" mass="41658">MKIRNFTLLFLLFLIFFDSTKAISELRYFGRFSEVRENVITICSQNLERYGSKRIFLNANPQKNDYDFERKEEAIVERIKKAQCDVIALQEILGKNQREAEDSVNNLAAVISRAVGQSYEGLVGETNDDFIRVGFIYSRSRLEVEEAASYKDDELPKLLPIQRPHLFLRLPLELKAKLRLRNGSALPISLVTFHFKSKSGGTKDPTGYMWETIRMESAEKLRELVLKRNEKAFKTGGPILVLLGDRNSDETQASSEILEGNLRLSSFQGINPECQLSKKAKPLCRDAITDHQQVFYSVLTRDPDTGALPGTHTYRKQTSWLDDILMPQASLPYALEDATKEGDYDSGVVLDPPEASDHALVFVRLTI</sequence>
<accession>A0A7X9IK78</accession>
<comment type="caution">
    <text evidence="1">The sequence shown here is derived from an EMBL/GenBank/DDBJ whole genome shotgun (WGS) entry which is preliminary data.</text>
</comment>
<evidence type="ECO:0000313" key="1">
    <source>
        <dbReference type="EMBL" id="NMC63415.1"/>
    </source>
</evidence>
<organism evidence="1 2">
    <name type="scientific">SAR324 cluster bacterium</name>
    <dbReference type="NCBI Taxonomy" id="2024889"/>
    <lineage>
        <taxon>Bacteria</taxon>
        <taxon>Deltaproteobacteria</taxon>
        <taxon>SAR324 cluster</taxon>
    </lineage>
</organism>
<dbReference type="InterPro" id="IPR036691">
    <property type="entry name" value="Endo/exonu/phosph_ase_sf"/>
</dbReference>
<protein>
    <recommendedName>
        <fullName evidence="3">Endonuclease/exonuclease/phosphatase domain-containing protein</fullName>
    </recommendedName>
</protein>
<gene>
    <name evidence="1" type="ORF">GYA55_09650</name>
</gene>
<name>A0A7X9IK78_9DELT</name>